<dbReference type="InterPro" id="IPR017880">
    <property type="entry name" value="KilA_N"/>
</dbReference>
<dbReference type="PANTHER" id="PTHR48135">
    <property type="match status" value="1"/>
</dbReference>
<accession>A0A5E4UR09</accession>
<dbReference type="SMART" id="SM01252">
    <property type="entry name" value="KilA-N"/>
    <property type="match status" value="1"/>
</dbReference>
<feature type="domain" description="KilA-N" evidence="2">
    <location>
        <begin position="35"/>
        <end position="135"/>
    </location>
</feature>
<dbReference type="GO" id="GO:0003677">
    <property type="term" value="F:DNA binding"/>
    <property type="evidence" value="ECO:0007669"/>
    <property type="project" value="InterPro"/>
</dbReference>
<sequence length="245" mass="26922">MNQKKNARPSKAESSAIEQRQFTSATPNHATRAGSIYAAEYEGIAVTFTGDGWFNATAAAKRFNKRVDNWLRLAETKEYMAALVEAETSSDVRELVRTQEGRNGGTWLHPKLGVAFARWCDVRFAVWCDQQIDHILRGGLTIWDKAASEPSTTCDREMLLTAAAAIVARHRLSYSKVYEALNTFAGVVHAREMTCAQVVESSGFASRLLVGKSTQGDFEQIAQHREALGITGPQMPLIDLVGDAA</sequence>
<dbReference type="InterPro" id="IPR018004">
    <property type="entry name" value="KilA/APSES_HTH"/>
</dbReference>
<keyword evidence="4" id="KW-1185">Reference proteome</keyword>
<dbReference type="SUPFAM" id="SSF54616">
    <property type="entry name" value="DNA-binding domain of Mlu1-box binding protein MBP1"/>
    <property type="match status" value="1"/>
</dbReference>
<dbReference type="EMBL" id="CABPRU010000004">
    <property type="protein sequence ID" value="VVE01419.1"/>
    <property type="molecule type" value="Genomic_DNA"/>
</dbReference>
<gene>
    <name evidence="3" type="ORF">PTE31013_02163</name>
</gene>
<dbReference type="Pfam" id="PF04383">
    <property type="entry name" value="KilA-N"/>
    <property type="match status" value="1"/>
</dbReference>
<name>A0A5E4UR09_9BURK</name>
<dbReference type="PANTHER" id="PTHR48135:SF1">
    <property type="entry name" value="KILA-N DOMAIN-CONTAINING PROTEIN"/>
    <property type="match status" value="1"/>
</dbReference>
<dbReference type="PROSITE" id="PS51301">
    <property type="entry name" value="KILA_N"/>
    <property type="match status" value="1"/>
</dbReference>
<reference evidence="3 4" key="1">
    <citation type="submission" date="2019-08" db="EMBL/GenBank/DDBJ databases">
        <authorList>
            <person name="Peeters C."/>
        </authorList>
    </citation>
    <scope>NUCLEOTIDE SEQUENCE [LARGE SCALE GENOMIC DNA]</scope>
    <source>
        <strain evidence="3 4">LMG 31013</strain>
    </source>
</reference>
<proteinExistence type="predicted"/>
<feature type="region of interest" description="Disordered" evidence="1">
    <location>
        <begin position="1"/>
        <end position="27"/>
    </location>
</feature>
<feature type="compositionally biased region" description="Polar residues" evidence="1">
    <location>
        <begin position="12"/>
        <end position="27"/>
    </location>
</feature>
<organism evidence="3 4">
    <name type="scientific">Pandoraea terrigena</name>
    <dbReference type="NCBI Taxonomy" id="2508292"/>
    <lineage>
        <taxon>Bacteria</taxon>
        <taxon>Pseudomonadati</taxon>
        <taxon>Pseudomonadota</taxon>
        <taxon>Betaproteobacteria</taxon>
        <taxon>Burkholderiales</taxon>
        <taxon>Burkholderiaceae</taxon>
        <taxon>Pandoraea</taxon>
    </lineage>
</organism>
<dbReference type="RefSeq" id="WP_150612799.1">
    <property type="nucleotide sequence ID" value="NZ_CABPRU010000004.1"/>
</dbReference>
<dbReference type="AlphaFoldDB" id="A0A5E4UR09"/>
<evidence type="ECO:0000313" key="4">
    <source>
        <dbReference type="Proteomes" id="UP000334380"/>
    </source>
</evidence>
<dbReference type="OrthoDB" id="4762429at2"/>
<evidence type="ECO:0000313" key="3">
    <source>
        <dbReference type="EMBL" id="VVE01419.1"/>
    </source>
</evidence>
<dbReference type="Proteomes" id="UP000334380">
    <property type="component" value="Unassembled WGS sequence"/>
</dbReference>
<evidence type="ECO:0000256" key="1">
    <source>
        <dbReference type="SAM" id="MobiDB-lite"/>
    </source>
</evidence>
<evidence type="ECO:0000259" key="2">
    <source>
        <dbReference type="PROSITE" id="PS51301"/>
    </source>
</evidence>
<dbReference type="InterPro" id="IPR036887">
    <property type="entry name" value="HTH_APSES_sf"/>
</dbReference>
<protein>
    <recommendedName>
        <fullName evidence="2">KilA-N domain-containing protein</fullName>
    </recommendedName>
</protein>